<evidence type="ECO:0000313" key="2">
    <source>
        <dbReference type="EnsemblPlants" id="Ma09_p17990.1"/>
    </source>
</evidence>
<dbReference type="EMBL" id="HG996474">
    <property type="protein sequence ID" value="CAG1835787.1"/>
    <property type="molecule type" value="Genomic_DNA"/>
</dbReference>
<reference evidence="1" key="1">
    <citation type="submission" date="2021-03" db="EMBL/GenBank/DDBJ databases">
        <authorList>
            <consortium name="Genoscope - CEA"/>
            <person name="William W."/>
        </authorList>
    </citation>
    <scope>NUCLEOTIDE SEQUENCE</scope>
    <source>
        <strain evidence="1">Doubled-haploid Pahang</strain>
    </source>
</reference>
<protein>
    <submittedName>
        <fullName evidence="1">(wild Malaysian banana) hypothetical protein</fullName>
    </submittedName>
</protein>
<evidence type="ECO:0000313" key="1">
    <source>
        <dbReference type="EMBL" id="CAG1835787.1"/>
    </source>
</evidence>
<proteinExistence type="predicted"/>
<organism evidence="2 3">
    <name type="scientific">Musa acuminata subsp. malaccensis</name>
    <name type="common">Wild banana</name>
    <name type="synonym">Musa malaccensis</name>
    <dbReference type="NCBI Taxonomy" id="214687"/>
    <lineage>
        <taxon>Eukaryota</taxon>
        <taxon>Viridiplantae</taxon>
        <taxon>Streptophyta</taxon>
        <taxon>Embryophyta</taxon>
        <taxon>Tracheophyta</taxon>
        <taxon>Spermatophyta</taxon>
        <taxon>Magnoliopsida</taxon>
        <taxon>Liliopsida</taxon>
        <taxon>Zingiberales</taxon>
        <taxon>Musaceae</taxon>
        <taxon>Musa</taxon>
    </lineage>
</organism>
<name>A0A804KKW2_MUSAM</name>
<dbReference type="InParanoid" id="A0A804KKW2"/>
<dbReference type="Proteomes" id="UP000012960">
    <property type="component" value="Unplaced"/>
</dbReference>
<reference evidence="2" key="2">
    <citation type="submission" date="2021-05" db="UniProtKB">
        <authorList>
            <consortium name="EnsemblPlants"/>
        </authorList>
    </citation>
    <scope>IDENTIFICATION</scope>
    <source>
        <strain evidence="2">subsp. malaccensis</strain>
    </source>
</reference>
<evidence type="ECO:0000313" key="3">
    <source>
        <dbReference type="Proteomes" id="UP000012960"/>
    </source>
</evidence>
<accession>A0A804KKW2</accession>
<dbReference type="EnsemblPlants" id="Ma09_t17990.1">
    <property type="protein sequence ID" value="Ma09_p17990.1"/>
    <property type="gene ID" value="Ma09_g17990"/>
</dbReference>
<gene>
    <name evidence="1" type="ORF">GSMUA_237560.1</name>
</gene>
<keyword evidence="3" id="KW-1185">Reference proteome</keyword>
<dbReference type="Gramene" id="Ma09_t17990.1">
    <property type="protein sequence ID" value="Ma09_p17990.1"/>
    <property type="gene ID" value="Ma09_g17990"/>
</dbReference>
<sequence>MDNPLSPSHTLLIQILGRDHKGLLYDVMSEDSKELQCPDLLWPIPFEPGWKM</sequence>
<dbReference type="Pfam" id="PF24931">
    <property type="entry name" value="ACT_ACR9_3rd"/>
    <property type="match status" value="1"/>
</dbReference>
<dbReference type="AlphaFoldDB" id="A0A804KKW2"/>